<dbReference type="InterPro" id="IPR001584">
    <property type="entry name" value="Integrase_cat-core"/>
</dbReference>
<dbReference type="InterPro" id="IPR036397">
    <property type="entry name" value="RNaseH_sf"/>
</dbReference>
<dbReference type="SUPFAM" id="SSF46689">
    <property type="entry name" value="Homeodomain-like"/>
    <property type="match status" value="1"/>
</dbReference>
<dbReference type="PANTHER" id="PTHR35004:SF7">
    <property type="entry name" value="INTEGRASE PROTEIN"/>
    <property type="match status" value="1"/>
</dbReference>
<comment type="caution">
    <text evidence="2">The sequence shown here is derived from an EMBL/GenBank/DDBJ whole genome shotgun (WGS) entry which is preliminary data.</text>
</comment>
<dbReference type="GO" id="GO:0003676">
    <property type="term" value="F:nucleic acid binding"/>
    <property type="evidence" value="ECO:0007669"/>
    <property type="project" value="InterPro"/>
</dbReference>
<evidence type="ECO:0000313" key="2">
    <source>
        <dbReference type="EMBL" id="TCV89692.1"/>
    </source>
</evidence>
<dbReference type="SUPFAM" id="SSF53098">
    <property type="entry name" value="Ribonuclease H-like"/>
    <property type="match status" value="1"/>
</dbReference>
<dbReference type="InterPro" id="IPR009057">
    <property type="entry name" value="Homeodomain-like_sf"/>
</dbReference>
<keyword evidence="3" id="KW-1185">Reference proteome</keyword>
<gene>
    <name evidence="2" type="ORF">EDD60_1531</name>
</gene>
<reference evidence="2 3" key="1">
    <citation type="submission" date="2019-03" db="EMBL/GenBank/DDBJ databases">
        <title>Genomic Encyclopedia of Type Strains, Phase IV (KMG-IV): sequencing the most valuable type-strain genomes for metagenomic binning, comparative biology and taxonomic classification.</title>
        <authorList>
            <person name="Goeker M."/>
        </authorList>
    </citation>
    <scope>NUCLEOTIDE SEQUENCE [LARGE SCALE GENOMIC DNA]</scope>
    <source>
        <strain evidence="2 3">DSM 29487</strain>
    </source>
</reference>
<organism evidence="2 3">
    <name type="scientific">Longibaculum muris</name>
    <dbReference type="NCBI Taxonomy" id="1796628"/>
    <lineage>
        <taxon>Bacteria</taxon>
        <taxon>Bacillati</taxon>
        <taxon>Bacillota</taxon>
        <taxon>Erysipelotrichia</taxon>
        <taxon>Erysipelotrichales</taxon>
        <taxon>Coprobacillaceae</taxon>
        <taxon>Longibaculum</taxon>
    </lineage>
</organism>
<evidence type="ECO:0000259" key="1">
    <source>
        <dbReference type="PROSITE" id="PS50994"/>
    </source>
</evidence>
<dbReference type="NCBIfam" id="NF033594">
    <property type="entry name" value="transpos_ISNCY_2"/>
    <property type="match status" value="1"/>
</dbReference>
<feature type="domain" description="Integrase catalytic" evidence="1">
    <location>
        <begin position="165"/>
        <end position="350"/>
    </location>
</feature>
<dbReference type="RefSeq" id="WP_207905394.1">
    <property type="nucleotide sequence ID" value="NZ_JANKBF010000045.1"/>
</dbReference>
<accession>A0A4R3YCZ3</accession>
<protein>
    <submittedName>
        <fullName evidence="2">Integrase-like protein</fullName>
    </submittedName>
</protein>
<dbReference type="Gene3D" id="3.30.420.10">
    <property type="entry name" value="Ribonuclease H-like superfamily/Ribonuclease H"/>
    <property type="match status" value="1"/>
</dbReference>
<sequence length="466" mass="54404">MRKVELRMNEENKYLIIKKLVETDGNKKRAAIKLNCTVRTVNRLILKYKNEGKAGFVHGNRSKIPSTAIPLDVKNKIIKLYIEEYSDANFTHFCEIIEEDLNIKISDTTLNKWLREENIISPKARKKTRKILKETLKTKLENTSSKKIQNVIKEAIAIVDEKDAHPRRPRCKYMGEMIQMDASSYEWLKNKVWHLHLAVDDATGEVVGAYFDNQETLKGYYNVFYQILTNYGIPAMFYTDRRTVFEYKRKNNAFDDEDTFTQFSYACHNLGVDIKTTSVAQAKGRIERMNQTFQSRLPVDLRRAHITDIESANEFLKSYLKKFNDQFALHLNTTKSVFETQPSLEKINCTLAVLSPRKIDSGHSIKFKNKIYIPVTEKGIPTYLKNKMDCMVIEAFDGNLYVNVLDQIHIMKEVPEHELYSIEFDEKVIEKKPKKKYIPPMSHPWKQASYLNYLAKQKHRNFGANV</sequence>
<dbReference type="InterPro" id="IPR047797">
    <property type="entry name" value="ISNCY_transpos"/>
</dbReference>
<dbReference type="EMBL" id="SMCQ01000053">
    <property type="protein sequence ID" value="TCV89692.1"/>
    <property type="molecule type" value="Genomic_DNA"/>
</dbReference>
<evidence type="ECO:0000313" key="3">
    <source>
        <dbReference type="Proteomes" id="UP000295515"/>
    </source>
</evidence>
<proteinExistence type="predicted"/>
<dbReference type="GeneID" id="98916953"/>
<dbReference type="AlphaFoldDB" id="A0A4R3YCZ3"/>
<dbReference type="PANTHER" id="PTHR35004">
    <property type="entry name" value="TRANSPOSASE RV3428C-RELATED"/>
    <property type="match status" value="1"/>
</dbReference>
<dbReference type="PROSITE" id="PS50994">
    <property type="entry name" value="INTEGRASE"/>
    <property type="match status" value="1"/>
</dbReference>
<dbReference type="GO" id="GO:0015074">
    <property type="term" value="P:DNA integration"/>
    <property type="evidence" value="ECO:0007669"/>
    <property type="project" value="InterPro"/>
</dbReference>
<name>A0A4R3YCZ3_9FIRM</name>
<dbReference type="Proteomes" id="UP000295515">
    <property type="component" value="Unassembled WGS sequence"/>
</dbReference>
<dbReference type="InterPro" id="IPR012337">
    <property type="entry name" value="RNaseH-like_sf"/>
</dbReference>